<name>A0A067SEX7_GALM3</name>
<evidence type="ECO:0000313" key="1">
    <source>
        <dbReference type="EMBL" id="KDR68557.1"/>
    </source>
</evidence>
<accession>A0A067SEX7</accession>
<evidence type="ECO:0000313" key="2">
    <source>
        <dbReference type="Proteomes" id="UP000027222"/>
    </source>
</evidence>
<sequence>MAVENEGGGRWMMTMLDAALRAVQRVQSCAEKSHRSRARPTRLKKGHSIISTFKSESTNVVSYQEHPFEDMRGDLIEPRRKILLVTNDECSNTPYFTVTDQQQPEACLKPGDAVGAVKAYQILNSIQVNSAIRVSNVNVAEGIAKLKYGT</sequence>
<dbReference type="AlphaFoldDB" id="A0A067SEX7"/>
<dbReference type="EMBL" id="KL142407">
    <property type="protein sequence ID" value="KDR68557.1"/>
    <property type="molecule type" value="Genomic_DNA"/>
</dbReference>
<keyword evidence="2" id="KW-1185">Reference proteome</keyword>
<organism evidence="1 2">
    <name type="scientific">Galerina marginata (strain CBS 339.88)</name>
    <dbReference type="NCBI Taxonomy" id="685588"/>
    <lineage>
        <taxon>Eukaryota</taxon>
        <taxon>Fungi</taxon>
        <taxon>Dikarya</taxon>
        <taxon>Basidiomycota</taxon>
        <taxon>Agaricomycotina</taxon>
        <taxon>Agaricomycetes</taxon>
        <taxon>Agaricomycetidae</taxon>
        <taxon>Agaricales</taxon>
        <taxon>Agaricineae</taxon>
        <taxon>Strophariaceae</taxon>
        <taxon>Galerina</taxon>
    </lineage>
</organism>
<proteinExistence type="predicted"/>
<protein>
    <submittedName>
        <fullName evidence="1">Uncharacterized protein</fullName>
    </submittedName>
</protein>
<gene>
    <name evidence="1" type="ORF">GALMADRAFT_215712</name>
</gene>
<dbReference type="Proteomes" id="UP000027222">
    <property type="component" value="Unassembled WGS sequence"/>
</dbReference>
<dbReference type="HOGENOM" id="CLU_1740644_0_0_1"/>
<reference evidence="2" key="1">
    <citation type="journal article" date="2014" name="Proc. Natl. Acad. Sci. U.S.A.">
        <title>Extensive sampling of basidiomycete genomes demonstrates inadequacy of the white-rot/brown-rot paradigm for wood decay fungi.</title>
        <authorList>
            <person name="Riley R."/>
            <person name="Salamov A.A."/>
            <person name="Brown D.W."/>
            <person name="Nagy L.G."/>
            <person name="Floudas D."/>
            <person name="Held B.W."/>
            <person name="Levasseur A."/>
            <person name="Lombard V."/>
            <person name="Morin E."/>
            <person name="Otillar R."/>
            <person name="Lindquist E.A."/>
            <person name="Sun H."/>
            <person name="LaButti K.M."/>
            <person name="Schmutz J."/>
            <person name="Jabbour D."/>
            <person name="Luo H."/>
            <person name="Baker S.E."/>
            <person name="Pisabarro A.G."/>
            <person name="Walton J.D."/>
            <person name="Blanchette R.A."/>
            <person name="Henrissat B."/>
            <person name="Martin F."/>
            <person name="Cullen D."/>
            <person name="Hibbett D.S."/>
            <person name="Grigoriev I.V."/>
        </authorList>
    </citation>
    <scope>NUCLEOTIDE SEQUENCE [LARGE SCALE GENOMIC DNA]</scope>
    <source>
        <strain evidence="2">CBS 339.88</strain>
    </source>
</reference>